<keyword evidence="3 5" id="KW-1133">Transmembrane helix</keyword>
<name>A0A370UED1_9GAMM</name>
<dbReference type="GO" id="GO:0016020">
    <property type="term" value="C:membrane"/>
    <property type="evidence" value="ECO:0007669"/>
    <property type="project" value="UniProtKB-SubCell"/>
</dbReference>
<feature type="transmembrane region" description="Helical" evidence="5">
    <location>
        <begin position="7"/>
        <end position="24"/>
    </location>
</feature>
<keyword evidence="7" id="KW-1185">Reference proteome</keyword>
<comment type="caution">
    <text evidence="6">The sequence shown here is derived from an EMBL/GenBank/DDBJ whole genome shotgun (WGS) entry which is preliminary data.</text>
</comment>
<dbReference type="PANTHER" id="PTHR36926">
    <property type="entry name" value="COLICIN V PRODUCTION PROTEIN"/>
    <property type="match status" value="1"/>
</dbReference>
<dbReference type="Pfam" id="PF02674">
    <property type="entry name" value="Colicin_V"/>
    <property type="match status" value="1"/>
</dbReference>
<keyword evidence="2 5" id="KW-0812">Transmembrane</keyword>
<evidence type="ECO:0000256" key="3">
    <source>
        <dbReference type="ARBA" id="ARBA00022989"/>
    </source>
</evidence>
<organism evidence="6 7">
    <name type="scientific">Marinomonas piezotolerans</name>
    <dbReference type="NCBI Taxonomy" id="2213058"/>
    <lineage>
        <taxon>Bacteria</taxon>
        <taxon>Pseudomonadati</taxon>
        <taxon>Pseudomonadota</taxon>
        <taxon>Gammaproteobacteria</taxon>
        <taxon>Oceanospirillales</taxon>
        <taxon>Oceanospirillaceae</taxon>
        <taxon>Marinomonas</taxon>
    </lineage>
</organism>
<evidence type="ECO:0000256" key="5">
    <source>
        <dbReference type="SAM" id="Phobius"/>
    </source>
</evidence>
<evidence type="ECO:0000313" key="6">
    <source>
        <dbReference type="EMBL" id="RDL46129.1"/>
    </source>
</evidence>
<dbReference type="InterPro" id="IPR052719">
    <property type="entry name" value="CvpA-like"/>
</dbReference>
<evidence type="ECO:0000256" key="1">
    <source>
        <dbReference type="ARBA" id="ARBA00004141"/>
    </source>
</evidence>
<evidence type="ECO:0000256" key="4">
    <source>
        <dbReference type="ARBA" id="ARBA00023136"/>
    </source>
</evidence>
<dbReference type="GO" id="GO:0009403">
    <property type="term" value="P:toxin biosynthetic process"/>
    <property type="evidence" value="ECO:0007669"/>
    <property type="project" value="InterPro"/>
</dbReference>
<protein>
    <submittedName>
        <fullName evidence="6">CvpA family protein</fullName>
    </submittedName>
</protein>
<keyword evidence="4 5" id="KW-0472">Membrane</keyword>
<evidence type="ECO:0000313" key="7">
    <source>
        <dbReference type="Proteomes" id="UP000254326"/>
    </source>
</evidence>
<feature type="transmembrane region" description="Helical" evidence="5">
    <location>
        <begin position="69"/>
        <end position="95"/>
    </location>
</feature>
<accession>A0A370UED1</accession>
<dbReference type="OrthoDB" id="9810601at2"/>
<comment type="subcellular location">
    <subcellularLocation>
        <location evidence="1">Membrane</location>
        <topology evidence="1">Multi-pass membrane protein</topology>
    </subcellularLocation>
</comment>
<feature type="transmembrane region" description="Helical" evidence="5">
    <location>
        <begin position="30"/>
        <end position="48"/>
    </location>
</feature>
<dbReference type="RefSeq" id="WP_115466715.1">
    <property type="nucleotide sequence ID" value="NZ_QKRA01000001.1"/>
</dbReference>
<sequence>MEQIQSISTLDWLIIAVILLSSLLSLKRGFVKEVLSLVTWVVAFVVAVKFSDQLQTLLIDQVQNDQIRYIVAFVSLFVASLVIGALVSFIVGSLIQVTGLSSTDRVLGMLFGFARGSLIVVAFVSLLSLSPALEKAEFWKSSQLVPQLVIMKDWVREMLGKGSESLDSSLIERALSS</sequence>
<feature type="transmembrane region" description="Helical" evidence="5">
    <location>
        <begin position="107"/>
        <end position="129"/>
    </location>
</feature>
<reference evidence="6 7" key="1">
    <citation type="submission" date="2018-06" db="EMBL/GenBank/DDBJ databases">
        <title>Marinomonas sp. YLB-05 draft genome sequence.</title>
        <authorList>
            <person name="Yu L."/>
            <person name="Tang X."/>
        </authorList>
    </citation>
    <scope>NUCLEOTIDE SEQUENCE [LARGE SCALE GENOMIC DNA]</scope>
    <source>
        <strain evidence="6 7">YLB-05</strain>
    </source>
</reference>
<dbReference type="EMBL" id="QKRA01000001">
    <property type="protein sequence ID" value="RDL46129.1"/>
    <property type="molecule type" value="Genomic_DNA"/>
</dbReference>
<gene>
    <name evidence="6" type="ORF">DN730_03570</name>
</gene>
<dbReference type="Proteomes" id="UP000254326">
    <property type="component" value="Unassembled WGS sequence"/>
</dbReference>
<evidence type="ECO:0000256" key="2">
    <source>
        <dbReference type="ARBA" id="ARBA00022692"/>
    </source>
</evidence>
<dbReference type="AlphaFoldDB" id="A0A370UED1"/>
<dbReference type="PANTHER" id="PTHR36926:SF1">
    <property type="entry name" value="COLICIN V PRODUCTION PROTEIN"/>
    <property type="match status" value="1"/>
</dbReference>
<proteinExistence type="predicted"/>
<dbReference type="InterPro" id="IPR003825">
    <property type="entry name" value="Colicin-V_CvpA"/>
</dbReference>